<sequence length="195" mass="22530">MLLCRRYYFVKEMLERDPLYLERGETVWGLYCMLHLEEEDRLRQRLLSSSDLRCGDIIAHGHEVSQTRGRPSSSSSVDKSEPPHFGTIQENQEYAGKKKVSANVDTAARRLKFLLRWPNQKEKRTDDESMGSLMKWSEQEETLTSAAEIFRAMPHLASTQQWTQVSPLSRPLMEKPSMVDAMGEYSGVTCLPWLE</sequence>
<dbReference type="EMBL" id="JADCNM010000012">
    <property type="protein sequence ID" value="KAG0459930.1"/>
    <property type="molecule type" value="Genomic_DNA"/>
</dbReference>
<gene>
    <name evidence="2" type="ORF">HPP92_023058</name>
</gene>
<protein>
    <submittedName>
        <fullName evidence="2">Uncharacterized protein</fullName>
    </submittedName>
</protein>
<proteinExistence type="predicted"/>
<dbReference type="AlphaFoldDB" id="A0A835PWJ5"/>
<comment type="caution">
    <text evidence="2">The sequence shown here is derived from an EMBL/GenBank/DDBJ whole genome shotgun (WGS) entry which is preliminary data.</text>
</comment>
<feature type="region of interest" description="Disordered" evidence="1">
    <location>
        <begin position="63"/>
        <end position="100"/>
    </location>
</feature>
<evidence type="ECO:0000313" key="3">
    <source>
        <dbReference type="Proteomes" id="UP000639772"/>
    </source>
</evidence>
<reference evidence="2 3" key="1">
    <citation type="journal article" date="2020" name="Nat. Food">
        <title>A phased Vanilla planifolia genome enables genetic improvement of flavour and production.</title>
        <authorList>
            <person name="Hasing T."/>
            <person name="Tang H."/>
            <person name="Brym M."/>
            <person name="Khazi F."/>
            <person name="Huang T."/>
            <person name="Chambers A.H."/>
        </authorList>
    </citation>
    <scope>NUCLEOTIDE SEQUENCE [LARGE SCALE GENOMIC DNA]</scope>
    <source>
        <tissue evidence="2">Leaf</tissue>
    </source>
</reference>
<name>A0A835PWJ5_VANPL</name>
<organism evidence="2 3">
    <name type="scientific">Vanilla planifolia</name>
    <name type="common">Vanilla</name>
    <dbReference type="NCBI Taxonomy" id="51239"/>
    <lineage>
        <taxon>Eukaryota</taxon>
        <taxon>Viridiplantae</taxon>
        <taxon>Streptophyta</taxon>
        <taxon>Embryophyta</taxon>
        <taxon>Tracheophyta</taxon>
        <taxon>Spermatophyta</taxon>
        <taxon>Magnoliopsida</taxon>
        <taxon>Liliopsida</taxon>
        <taxon>Asparagales</taxon>
        <taxon>Orchidaceae</taxon>
        <taxon>Vanilloideae</taxon>
        <taxon>Vanilleae</taxon>
        <taxon>Vanilla</taxon>
    </lineage>
</organism>
<dbReference type="Proteomes" id="UP000639772">
    <property type="component" value="Chromosome 12"/>
</dbReference>
<evidence type="ECO:0000256" key="1">
    <source>
        <dbReference type="SAM" id="MobiDB-lite"/>
    </source>
</evidence>
<evidence type="ECO:0000313" key="2">
    <source>
        <dbReference type="EMBL" id="KAG0459930.1"/>
    </source>
</evidence>
<accession>A0A835PWJ5</accession>